<dbReference type="STRING" id="1802727.A2937_00360"/>
<comment type="caution">
    <text evidence="2">The sequence shown here is derived from an EMBL/GenBank/DDBJ whole genome shotgun (WGS) entry which is preliminary data.</text>
</comment>
<feature type="region of interest" description="Disordered" evidence="1">
    <location>
        <begin position="196"/>
        <end position="234"/>
    </location>
</feature>
<evidence type="ECO:0000313" key="2">
    <source>
        <dbReference type="EMBL" id="OHA84237.1"/>
    </source>
</evidence>
<dbReference type="AlphaFoldDB" id="A0A1G2SGM6"/>
<accession>A0A1G2SGM6</accession>
<proteinExistence type="predicted"/>
<sequence>MDTELEKVIAEQATKLPKEIRNFFASSDWDISLDAIINEFSIPETVRSAVRNEVVIVLLGLMHPDALREELGKIILTRKETIDAIVAQIETRILTPIRPALVQFFEEERTKDEPVETAKEAPSVGAAPANIPTAIKEEPLIPTLIPKVITPQAPAPEIILMHPFEEKLQKAPASVVTPAPTSAMPATFTPAPTSPIPAVPQTPLAPQGAVAFTPAPNGSSRGTLTHDPYREPLE</sequence>
<dbReference type="EMBL" id="MHUW01000004">
    <property type="protein sequence ID" value="OHA84237.1"/>
    <property type="molecule type" value="Genomic_DNA"/>
</dbReference>
<gene>
    <name evidence="2" type="ORF">A2937_00360</name>
</gene>
<reference evidence="2 3" key="1">
    <citation type="journal article" date="2016" name="Nat. Commun.">
        <title>Thousands of microbial genomes shed light on interconnected biogeochemical processes in an aquifer system.</title>
        <authorList>
            <person name="Anantharaman K."/>
            <person name="Brown C.T."/>
            <person name="Hug L.A."/>
            <person name="Sharon I."/>
            <person name="Castelle C.J."/>
            <person name="Probst A.J."/>
            <person name="Thomas B.C."/>
            <person name="Singh A."/>
            <person name="Wilkins M.J."/>
            <person name="Karaoz U."/>
            <person name="Brodie E.L."/>
            <person name="Williams K.H."/>
            <person name="Hubbard S.S."/>
            <person name="Banfield J.F."/>
        </authorList>
    </citation>
    <scope>NUCLEOTIDE SEQUENCE [LARGE SCALE GENOMIC DNA]</scope>
</reference>
<organism evidence="2 3">
    <name type="scientific">Candidatus Yonathbacteria bacterium RIFCSPLOWO2_01_FULL_47_33b</name>
    <dbReference type="NCBI Taxonomy" id="1802727"/>
    <lineage>
        <taxon>Bacteria</taxon>
        <taxon>Candidatus Yonathiibacteriota</taxon>
    </lineage>
</organism>
<protein>
    <submittedName>
        <fullName evidence="2">Uncharacterized protein</fullName>
    </submittedName>
</protein>
<evidence type="ECO:0000313" key="3">
    <source>
        <dbReference type="Proteomes" id="UP000177987"/>
    </source>
</evidence>
<dbReference type="Proteomes" id="UP000177987">
    <property type="component" value="Unassembled WGS sequence"/>
</dbReference>
<name>A0A1G2SGM6_9BACT</name>
<evidence type="ECO:0000256" key="1">
    <source>
        <dbReference type="SAM" id="MobiDB-lite"/>
    </source>
</evidence>